<dbReference type="InterPro" id="IPR000198">
    <property type="entry name" value="RhoGAP_dom"/>
</dbReference>
<dbReference type="Gene3D" id="2.30.29.30">
    <property type="entry name" value="Pleckstrin-homology domain (PH domain)/Phosphotyrosine-binding domain (PTB)"/>
    <property type="match status" value="1"/>
</dbReference>
<keyword evidence="5" id="KW-1185">Reference proteome</keyword>
<dbReference type="Gene3D" id="1.10.555.10">
    <property type="entry name" value="Rho GTPase activation protein"/>
    <property type="match status" value="1"/>
</dbReference>
<dbReference type="GO" id="GO:0007165">
    <property type="term" value="P:signal transduction"/>
    <property type="evidence" value="ECO:0007669"/>
    <property type="project" value="InterPro"/>
</dbReference>
<name>A0A9J7EN66_SPOLT</name>
<dbReference type="PANTHER" id="PTHR23176">
    <property type="entry name" value="RHO/RAC/CDC GTPASE-ACTIVATING PROTEIN"/>
    <property type="match status" value="1"/>
</dbReference>
<feature type="domain" description="Rho-GAP" evidence="4">
    <location>
        <begin position="803"/>
        <end position="992"/>
    </location>
</feature>
<evidence type="ECO:0000256" key="2">
    <source>
        <dbReference type="SAM" id="MobiDB-lite"/>
    </source>
</evidence>
<dbReference type="GeneID" id="111360028"/>
<dbReference type="PROSITE" id="PS50003">
    <property type="entry name" value="PH_DOMAIN"/>
    <property type="match status" value="1"/>
</dbReference>
<dbReference type="OrthoDB" id="79452at2759"/>
<feature type="compositionally biased region" description="Basic and acidic residues" evidence="2">
    <location>
        <begin position="114"/>
        <end position="143"/>
    </location>
</feature>
<dbReference type="PROSITE" id="PS50238">
    <property type="entry name" value="RHOGAP"/>
    <property type="match status" value="1"/>
</dbReference>
<keyword evidence="1" id="KW-0343">GTPase activation</keyword>
<dbReference type="SUPFAM" id="SSF50729">
    <property type="entry name" value="PH domain-like"/>
    <property type="match status" value="1"/>
</dbReference>
<gene>
    <name evidence="6" type="primary">LOC111360028</name>
</gene>
<dbReference type="FunFam" id="1.10.555.10:FF:000071">
    <property type="entry name" value="Rho GTPase activating protein 27"/>
    <property type="match status" value="1"/>
</dbReference>
<proteinExistence type="predicted"/>
<dbReference type="Proteomes" id="UP000301870">
    <property type="component" value="Chromosome 30"/>
</dbReference>
<feature type="region of interest" description="Disordered" evidence="2">
    <location>
        <begin position="746"/>
        <end position="769"/>
    </location>
</feature>
<dbReference type="InterPro" id="IPR008936">
    <property type="entry name" value="Rho_GTPase_activation_prot"/>
</dbReference>
<feature type="region of interest" description="Disordered" evidence="2">
    <location>
        <begin position="721"/>
        <end position="740"/>
    </location>
</feature>
<evidence type="ECO:0000259" key="4">
    <source>
        <dbReference type="PROSITE" id="PS50238"/>
    </source>
</evidence>
<dbReference type="AlphaFoldDB" id="A0A9J7EN66"/>
<accession>A0A9J7EN66</accession>
<feature type="region of interest" description="Disordered" evidence="2">
    <location>
        <begin position="74"/>
        <end position="96"/>
    </location>
</feature>
<dbReference type="SMART" id="SM00324">
    <property type="entry name" value="RhoGAP"/>
    <property type="match status" value="1"/>
</dbReference>
<feature type="compositionally biased region" description="Polar residues" evidence="2">
    <location>
        <begin position="753"/>
        <end position="769"/>
    </location>
</feature>
<sequence length="1003" mass="113952">MTSDMDKDKPKPPVLRRPDVLRKLNADSLYMIERGLLGDLPDKLKPPPLVPSRAEINDLAVAKPSGLLSACLPIPDSPISERVSSSEDESKVEGSPLKKTFSFRDRLSRISFFNKDRDKDKDKDKEKPKWKTIVEDEKNEDPTVNHGPLKVAPRRSDTKAEQDYKSNKRFWFFRSKELEKREKGHRPVYMRSKSFEFLPRALEEDEDEISPRIKKNIYPFGSRDTMGDAWTSNESLEYLANIYHDSDDGVCLKSIKEIASDLSYNNSSTSIPTSGSSVANVKNILKTESVEDVFKEFKKAVELFSENYLSDCEPYTKTKELTVEQKRKSCSFTTLPSPKVVQVVQCNKVSEARDDFKKELSRVLSLKREVRSPTARRGSVTDWFVLEDKAAAAGAGAMSVPESNKYRRGKKKDINRVRRISSTKYWITPEECAVYSRDQRPPLVIPRITQYRNPRPRAQPFGQGYHEEDIPEQGSLRGKGYEALNNWSPTSERSRPDLDIMYNKSSSDSPPFVRINKRLGGSTENLLTNARRPSHLLLPASSSGDSLDVEIREREPHARNRKSRSMVAPKNRLQSPIPAPRHTLQQEVILEGPVKRTKFLEGTKKTKKNWIDCYMVLTPTALVFYKDQRTYYSSKVSRPPGTPPSPSTPQAELVLALLNAHATQCIQKHTKRYTRSILLIVGYDQYLIQDETEDGARKWFAHIRGVIFALYQCSLPGESPPPTFTHNNADADSLGRTPPTARHAIRNKHKAGGSSNEDSSDSTEVSIQKSQVRSKLRKFFAKRPPVDQLMRKGIYKDEPVFGRNLEEVCPATSPRVPEFVVACVKEIERPDNMCTDGLYRASGNLSQVQKIRLEVDQNKMSVIQNNTDIHVLTGSLKLFFRELKEPLIPCSMFDRVLAACSIKPKEARIKEFQEIVKALPPCNRDTLKFLLEHLIKVTEYKEQNRMHTANLAIVFGPTLLWAPPEQAHNIAVDCIQQNNVVDILLTDFKEIFVDNGSKGKKKA</sequence>
<evidence type="ECO:0000313" key="6">
    <source>
        <dbReference type="RefSeq" id="XP_022831592.1"/>
    </source>
</evidence>
<reference evidence="6" key="1">
    <citation type="submission" date="2025-08" db="UniProtKB">
        <authorList>
            <consortium name="RefSeq"/>
        </authorList>
    </citation>
    <scope>IDENTIFICATION</scope>
    <source>
        <strain evidence="6">Ishihara</strain>
        <tissue evidence="6">Whole body</tissue>
    </source>
</reference>
<dbReference type="InterPro" id="IPR001849">
    <property type="entry name" value="PH_domain"/>
</dbReference>
<dbReference type="GO" id="GO:0005737">
    <property type="term" value="C:cytoplasm"/>
    <property type="evidence" value="ECO:0007669"/>
    <property type="project" value="TreeGrafter"/>
</dbReference>
<evidence type="ECO:0000259" key="3">
    <source>
        <dbReference type="PROSITE" id="PS50003"/>
    </source>
</evidence>
<feature type="region of interest" description="Disordered" evidence="2">
    <location>
        <begin position="553"/>
        <end position="577"/>
    </location>
</feature>
<dbReference type="KEGG" id="sliu:111360028"/>
<dbReference type="RefSeq" id="XP_022831592.1">
    <property type="nucleotide sequence ID" value="XM_022975824.1"/>
</dbReference>
<feature type="region of interest" description="Disordered" evidence="2">
    <location>
        <begin position="114"/>
        <end position="159"/>
    </location>
</feature>
<dbReference type="GO" id="GO:0005096">
    <property type="term" value="F:GTPase activator activity"/>
    <property type="evidence" value="ECO:0007669"/>
    <property type="project" value="UniProtKB-KW"/>
</dbReference>
<feature type="region of interest" description="Disordered" evidence="2">
    <location>
        <begin position="453"/>
        <end position="479"/>
    </location>
</feature>
<dbReference type="Pfam" id="PF00620">
    <property type="entry name" value="RhoGAP"/>
    <property type="match status" value="1"/>
</dbReference>
<dbReference type="SUPFAM" id="SSF48350">
    <property type="entry name" value="GTPase activation domain, GAP"/>
    <property type="match status" value="1"/>
</dbReference>
<dbReference type="PANTHER" id="PTHR23176:SF129">
    <property type="entry name" value="RHO GTPASE ACTIVATING PROTEIN AT 16F, ISOFORM E-RELATED"/>
    <property type="match status" value="1"/>
</dbReference>
<dbReference type="Pfam" id="PF00169">
    <property type="entry name" value="PH"/>
    <property type="match status" value="1"/>
</dbReference>
<evidence type="ECO:0000256" key="1">
    <source>
        <dbReference type="ARBA" id="ARBA00022468"/>
    </source>
</evidence>
<dbReference type="InterPro" id="IPR011993">
    <property type="entry name" value="PH-like_dom_sf"/>
</dbReference>
<protein>
    <submittedName>
        <fullName evidence="6">Uncharacterized protein LOC111360028 isoform X1</fullName>
    </submittedName>
</protein>
<evidence type="ECO:0000313" key="5">
    <source>
        <dbReference type="Proteomes" id="UP000301870"/>
    </source>
</evidence>
<organism evidence="5 6">
    <name type="scientific">Spodoptera litura</name>
    <name type="common">Asian cotton leafworm</name>
    <dbReference type="NCBI Taxonomy" id="69820"/>
    <lineage>
        <taxon>Eukaryota</taxon>
        <taxon>Metazoa</taxon>
        <taxon>Ecdysozoa</taxon>
        <taxon>Arthropoda</taxon>
        <taxon>Hexapoda</taxon>
        <taxon>Insecta</taxon>
        <taxon>Pterygota</taxon>
        <taxon>Neoptera</taxon>
        <taxon>Endopterygota</taxon>
        <taxon>Lepidoptera</taxon>
        <taxon>Glossata</taxon>
        <taxon>Ditrysia</taxon>
        <taxon>Noctuoidea</taxon>
        <taxon>Noctuidae</taxon>
        <taxon>Amphipyrinae</taxon>
        <taxon>Spodoptera</taxon>
    </lineage>
</organism>
<dbReference type="SMART" id="SM00233">
    <property type="entry name" value="PH"/>
    <property type="match status" value="1"/>
</dbReference>
<dbReference type="InterPro" id="IPR050729">
    <property type="entry name" value="Rho-GAP"/>
</dbReference>
<feature type="domain" description="PH" evidence="3">
    <location>
        <begin position="587"/>
        <end position="708"/>
    </location>
</feature>